<dbReference type="InterPro" id="IPR018862">
    <property type="entry name" value="eIF4E-T"/>
</dbReference>
<reference evidence="4" key="1">
    <citation type="submission" date="2021-04" db="EMBL/GenBank/DDBJ databases">
        <authorList>
            <consortium name="Molecular Ecology Group"/>
        </authorList>
    </citation>
    <scope>NUCLEOTIDE SEQUENCE</scope>
</reference>
<evidence type="ECO:0000256" key="2">
    <source>
        <dbReference type="ARBA" id="ARBA00022490"/>
    </source>
</evidence>
<feature type="region of interest" description="Disordered" evidence="3">
    <location>
        <begin position="668"/>
        <end position="689"/>
    </location>
</feature>
<dbReference type="EMBL" id="CAJHNH020005235">
    <property type="protein sequence ID" value="CAG5132298.1"/>
    <property type="molecule type" value="Genomic_DNA"/>
</dbReference>
<evidence type="ECO:0000313" key="4">
    <source>
        <dbReference type="EMBL" id="CAG5132298.1"/>
    </source>
</evidence>
<feature type="compositionally biased region" description="Polar residues" evidence="3">
    <location>
        <begin position="669"/>
        <end position="689"/>
    </location>
</feature>
<keyword evidence="5" id="KW-1185">Reference proteome</keyword>
<sequence length="1358" mass="148194">EDLISLSKLPESLKRPSCLEHLYDCENGKWDPERWYTANFESAPESSSLTFTNGKDGRKVTDRDYKKRFSPNHPIERLKSERDGIVLSPQRRSFVTGCHVKTLPHAYTRHLSLPDREESKGDWDQKGEKERDSRERPLRKADSGRIQFEKERSLHDSVDNHSYSRDDEFARSRDQERERKRDRDLRNQSARERRGEGIDSCHNVDDKSYNARDWRDREVGDRGFNRNSRRRNNRQEKEPEWYTGGPTSQTDVIELRGFEHQEDHGHQMVDGRKPNHRKDNRANAVFSAQSTDPARKGASEASSPISNKVSPNHLGEPRPLQKEQKDKKNIPNHKQQENQSPMMPQHNVRAATNNKLFDFEEVLSAILPSDENGVRHGSRFSRFFPEPNGSLMESDASSLDDVLLSDGSRCNSIVPSPVPNMGPMGAMQHSYHRLPHFHGQSEQQTGPQTFPKPHLSVPDSAGDNNGHPPMLPSLTALFNSAARGGPNSYRWNGHLDGSLETPDTSLFTNSAASSNSFSAQDAETQLKAMLFGGSRGSSGCVSPARLPIGVHQRAKTLAELEADMHQDSPPSSGLKPGGPSSTSDSGDITAFSKLLIMMNAASEANQNMAQREWSSHAVSGMVPSHNEFNLAVRRNKEKQMQLLQQSLHHSQHPGMPSLPQQAFHPQMGHNGQSLPPQMGHSGQSVPTQNHQPAQAMNIQQYHPQHLDGLTAPRPFADLIDQQSCSVGMPQAMSTPQTGYKRRAPAGGLSADPLLSLIQQHPQIIMNSVSPAPLGGPIQAPQQSLGSGPAHGSSPLMFGRMSPAMLGTLSPVQPCRSSPAAPHTFGASLSRSAVSSPTEMRVPVVSRALSPQEWSAHNQAVAQSAFINRQLQEQSSHFLPQGQNRALSQSQHHIVVVRPVPSAQPVLPPTPQPKGASLDAFTPTSVLRKMHSDKVSEKRKSPAEIKEDTGLMEGIAERNLADQHGVPRDELAQKSEPKLTGDLNGVSFLDAVNSNLTTVNGHQDKQVVCGQRNVLPGALSQPMSVEEKLKLSALAEKPGYLSQLIDQSGKVAAEAGRGSSRGRPGIDAEELPQENQTQQMNAPSPLTQEHTSGDSQSCRAVTGAAPEAQGVSDSSPAPPDVQLNTGHRLVTGRAITGRSCVQHHLEAASGPVAQNLGLLHVMEQHSHYQQMQAQCHGVVLHPEAARTLVPCLDPAVALPVSYHLPMCGQPADVGCGVMQHHCVGANAMNCQQNQHFSHMMAMQYPQQHCLPQPQPHVMAPSVSAQLNPYSQTSGPLSTAALRVAIQRLASPAGAGNINGALQPTSAVHTPGGDGGHRVDLTSGIQRWFSSDILRTHLPSLPTLPSHGIQVMTVDELERG</sequence>
<evidence type="ECO:0000256" key="3">
    <source>
        <dbReference type="SAM" id="MobiDB-lite"/>
    </source>
</evidence>
<dbReference type="GO" id="GO:0005634">
    <property type="term" value="C:nucleus"/>
    <property type="evidence" value="ECO:0007669"/>
    <property type="project" value="TreeGrafter"/>
</dbReference>
<feature type="region of interest" description="Disordered" evidence="3">
    <location>
        <begin position="46"/>
        <end position="83"/>
    </location>
</feature>
<evidence type="ECO:0000313" key="5">
    <source>
        <dbReference type="Proteomes" id="UP000678393"/>
    </source>
</evidence>
<feature type="region of interest" description="Disordered" evidence="3">
    <location>
        <begin position="438"/>
        <end position="474"/>
    </location>
</feature>
<comment type="caution">
    <text evidence="4">The sequence shown here is derived from an EMBL/GenBank/DDBJ whole genome shotgun (WGS) entry which is preliminary data.</text>
</comment>
<feature type="region of interest" description="Disordered" evidence="3">
    <location>
        <begin position="563"/>
        <end position="587"/>
    </location>
</feature>
<dbReference type="GO" id="GO:0017148">
    <property type="term" value="P:negative regulation of translation"/>
    <property type="evidence" value="ECO:0007669"/>
    <property type="project" value="TreeGrafter"/>
</dbReference>
<feature type="region of interest" description="Disordered" evidence="3">
    <location>
        <begin position="219"/>
        <end position="248"/>
    </location>
</feature>
<proteinExistence type="predicted"/>
<organism evidence="4 5">
    <name type="scientific">Candidula unifasciata</name>
    <dbReference type="NCBI Taxonomy" id="100452"/>
    <lineage>
        <taxon>Eukaryota</taxon>
        <taxon>Metazoa</taxon>
        <taxon>Spiralia</taxon>
        <taxon>Lophotrochozoa</taxon>
        <taxon>Mollusca</taxon>
        <taxon>Gastropoda</taxon>
        <taxon>Heterobranchia</taxon>
        <taxon>Euthyneura</taxon>
        <taxon>Panpulmonata</taxon>
        <taxon>Eupulmonata</taxon>
        <taxon>Stylommatophora</taxon>
        <taxon>Helicina</taxon>
        <taxon>Helicoidea</taxon>
        <taxon>Geomitridae</taxon>
        <taxon>Candidula</taxon>
    </lineage>
</organism>
<feature type="compositionally biased region" description="Basic and acidic residues" evidence="3">
    <location>
        <begin position="315"/>
        <end position="329"/>
    </location>
</feature>
<comment type="subcellular location">
    <subcellularLocation>
        <location evidence="1">Cytoplasm</location>
    </subcellularLocation>
</comment>
<name>A0A8S3ZVZ5_9EUPU</name>
<dbReference type="PANTHER" id="PTHR12269:SF1">
    <property type="entry name" value="EUKARYOTIC TRANSLATION INITIATION FACTOR 4E TRANSPORTER"/>
    <property type="match status" value="1"/>
</dbReference>
<dbReference type="OrthoDB" id="8916892at2759"/>
<accession>A0A8S3ZVZ5</accession>
<dbReference type="GO" id="GO:0036464">
    <property type="term" value="C:cytoplasmic ribonucleoprotein granule"/>
    <property type="evidence" value="ECO:0007669"/>
    <property type="project" value="UniProtKB-ARBA"/>
</dbReference>
<keyword evidence="2" id="KW-0963">Cytoplasm</keyword>
<feature type="compositionally biased region" description="Basic and acidic residues" evidence="3">
    <location>
        <begin position="55"/>
        <end position="67"/>
    </location>
</feature>
<evidence type="ECO:0008006" key="6">
    <source>
        <dbReference type="Google" id="ProtNLM"/>
    </source>
</evidence>
<evidence type="ECO:0000256" key="1">
    <source>
        <dbReference type="ARBA" id="ARBA00004496"/>
    </source>
</evidence>
<dbReference type="Proteomes" id="UP000678393">
    <property type="component" value="Unassembled WGS sequence"/>
</dbReference>
<dbReference type="PANTHER" id="PTHR12269">
    <property type="entry name" value="EUKARYOTIC TRANSLATION INITIATION FACTOR 4E TRANSPORTER"/>
    <property type="match status" value="1"/>
</dbReference>
<feature type="compositionally biased region" description="Basic and acidic residues" evidence="3">
    <location>
        <begin position="112"/>
        <end position="206"/>
    </location>
</feature>
<feature type="non-terminal residue" evidence="4">
    <location>
        <position position="1"/>
    </location>
</feature>
<dbReference type="Pfam" id="PF10477">
    <property type="entry name" value="EIF4E-T"/>
    <property type="match status" value="1"/>
</dbReference>
<gene>
    <name evidence="4" type="ORF">CUNI_LOCUS17856</name>
</gene>
<feature type="compositionally biased region" description="Polar residues" evidence="3">
    <location>
        <begin position="1072"/>
        <end position="1098"/>
    </location>
</feature>
<feature type="region of interest" description="Disordered" evidence="3">
    <location>
        <begin position="111"/>
        <end position="206"/>
    </location>
</feature>
<feature type="compositionally biased region" description="Low complexity" evidence="3">
    <location>
        <begin position="568"/>
        <end position="587"/>
    </location>
</feature>
<feature type="region of interest" description="Disordered" evidence="3">
    <location>
        <begin position="286"/>
        <end position="345"/>
    </location>
</feature>
<protein>
    <recommendedName>
        <fullName evidence="6">Eukaryotic translation initiation factor 4E transporter</fullName>
    </recommendedName>
</protein>
<feature type="compositionally biased region" description="Polar residues" evidence="3">
    <location>
        <begin position="300"/>
        <end position="310"/>
    </location>
</feature>
<feature type="region of interest" description="Disordered" evidence="3">
    <location>
        <begin position="1050"/>
        <end position="1121"/>
    </location>
</feature>
<dbReference type="GO" id="GO:0003729">
    <property type="term" value="F:mRNA binding"/>
    <property type="evidence" value="ECO:0007669"/>
    <property type="project" value="TreeGrafter"/>
</dbReference>
<feature type="compositionally biased region" description="Basic and acidic residues" evidence="3">
    <location>
        <begin position="74"/>
        <end position="83"/>
    </location>
</feature>